<keyword evidence="2" id="KW-0378">Hydrolase</keyword>
<dbReference type="PANTHER" id="PTHR43283:SF7">
    <property type="entry name" value="BETA-LACTAMASE-RELATED DOMAIN-CONTAINING PROTEIN"/>
    <property type="match status" value="1"/>
</dbReference>
<sequence>MVSETRVSGQFFVSALVVVLTVVASVAAAVGIGSPAAAEPPPLASCAQPAGAQPTVMAPERLGVDKAGLDDAIAFAASRMRTHIQVFRNDCLIGAGPLNATTGDVPWNLFSSTKSVISMLAGIAYTQHRLDLNASIARYLPPGEADAAHARITVADLLTQTSGLSQSILSEAVTAGLDVDPNIAKQALALPVTHRPGTFFEYTQHGPDLLAYVVQRAVGEDLQQFAQRNLFDPLGIDAHDYYWARDRSGNTYGYAFLFMPPADYARLGLLMAGDGVWRSRRIIDSDYITRLRTPSPTNHCYGYLFWVNSSPCTGPSFPSRQTVDQAPLAGLPSDAYAMVGFLQQNNFIVPSLGLMVSWNGFLGDVSPDPATDLSASPISELYHTFFRKLVAAFRSPRLPDPGPYRPAMNLNLDPMQFADPDITLGALGVGPDAPRDCTVLSCGNTPLRAPLSGNPGCFAITCLPLTAQAPHRVG</sequence>
<dbReference type="PANTHER" id="PTHR43283">
    <property type="entry name" value="BETA-LACTAMASE-RELATED"/>
    <property type="match status" value="1"/>
</dbReference>
<dbReference type="RefSeq" id="WP_006370928.1">
    <property type="nucleotide sequence ID" value="NZ_JAAXPC010000013.1"/>
</dbReference>
<reference evidence="2 3" key="1">
    <citation type="submission" date="2020-04" db="EMBL/GenBank/DDBJ databases">
        <title>MicrobeNet Type strains.</title>
        <authorList>
            <person name="Nicholson A.C."/>
        </authorList>
    </citation>
    <scope>NUCLEOTIDE SEQUENCE [LARGE SCALE GENOMIC DNA]</scope>
    <source>
        <strain evidence="2 3">ATCC BAA-14</strain>
    </source>
</reference>
<dbReference type="AlphaFoldDB" id="A0A846WR05"/>
<dbReference type="InterPro" id="IPR012338">
    <property type="entry name" value="Beta-lactam/transpept-like"/>
</dbReference>
<evidence type="ECO:0000313" key="3">
    <source>
        <dbReference type="Proteomes" id="UP000563898"/>
    </source>
</evidence>
<dbReference type="InterPro" id="IPR050789">
    <property type="entry name" value="Diverse_Enzym_Activities"/>
</dbReference>
<dbReference type="Gene3D" id="3.40.710.10">
    <property type="entry name" value="DD-peptidase/beta-lactamase superfamily"/>
    <property type="match status" value="1"/>
</dbReference>
<dbReference type="EMBL" id="JAAXPC010000013">
    <property type="protein sequence ID" value="NKY03939.1"/>
    <property type="molecule type" value="Genomic_DNA"/>
</dbReference>
<proteinExistence type="predicted"/>
<dbReference type="GO" id="GO:0016787">
    <property type="term" value="F:hydrolase activity"/>
    <property type="evidence" value="ECO:0007669"/>
    <property type="project" value="UniProtKB-KW"/>
</dbReference>
<gene>
    <name evidence="2" type="ORF">HGA05_20420</name>
</gene>
<dbReference type="Proteomes" id="UP000563898">
    <property type="component" value="Unassembled WGS sequence"/>
</dbReference>
<accession>A0A846WR05</accession>
<comment type="caution">
    <text evidence="2">The sequence shown here is derived from an EMBL/GenBank/DDBJ whole genome shotgun (WGS) entry which is preliminary data.</text>
</comment>
<evidence type="ECO:0000313" key="2">
    <source>
        <dbReference type="EMBL" id="NKY03939.1"/>
    </source>
</evidence>
<evidence type="ECO:0000259" key="1">
    <source>
        <dbReference type="Pfam" id="PF00144"/>
    </source>
</evidence>
<feature type="domain" description="Beta-lactamase-related" evidence="1">
    <location>
        <begin position="102"/>
        <end position="326"/>
    </location>
</feature>
<dbReference type="SUPFAM" id="SSF56601">
    <property type="entry name" value="beta-lactamase/transpeptidase-like"/>
    <property type="match status" value="1"/>
</dbReference>
<organism evidence="2 3">
    <name type="scientific">Gordonia polyisoprenivorans</name>
    <dbReference type="NCBI Taxonomy" id="84595"/>
    <lineage>
        <taxon>Bacteria</taxon>
        <taxon>Bacillati</taxon>
        <taxon>Actinomycetota</taxon>
        <taxon>Actinomycetes</taxon>
        <taxon>Mycobacteriales</taxon>
        <taxon>Gordoniaceae</taxon>
        <taxon>Gordonia</taxon>
    </lineage>
</organism>
<protein>
    <submittedName>
        <fullName evidence="2">Serine hydrolase</fullName>
    </submittedName>
</protein>
<name>A0A846WR05_9ACTN</name>
<dbReference type="InterPro" id="IPR001466">
    <property type="entry name" value="Beta-lactam-related"/>
</dbReference>
<dbReference type="Pfam" id="PF00144">
    <property type="entry name" value="Beta-lactamase"/>
    <property type="match status" value="1"/>
</dbReference>